<accession>A0A1M7JRK4</accession>
<dbReference type="InterPro" id="IPR014710">
    <property type="entry name" value="RmlC-like_jellyroll"/>
</dbReference>
<organism evidence="2 3">
    <name type="scientific">Flavobacterium xanthum</name>
    <dbReference type="NCBI Taxonomy" id="69322"/>
    <lineage>
        <taxon>Bacteria</taxon>
        <taxon>Pseudomonadati</taxon>
        <taxon>Bacteroidota</taxon>
        <taxon>Flavobacteriia</taxon>
        <taxon>Flavobacteriales</taxon>
        <taxon>Flavobacteriaceae</taxon>
        <taxon>Flavobacterium</taxon>
    </lineage>
</organism>
<keyword evidence="2" id="KW-0413">Isomerase</keyword>
<dbReference type="OrthoDB" id="9806359at2"/>
<dbReference type="GO" id="GO:0005976">
    <property type="term" value="P:polysaccharide metabolic process"/>
    <property type="evidence" value="ECO:0007669"/>
    <property type="project" value="InterPro"/>
</dbReference>
<dbReference type="GO" id="GO:0016853">
    <property type="term" value="F:isomerase activity"/>
    <property type="evidence" value="ECO:0007669"/>
    <property type="project" value="UniProtKB-KW"/>
</dbReference>
<dbReference type="SUPFAM" id="SSF51182">
    <property type="entry name" value="RmlC-like cupins"/>
    <property type="match status" value="1"/>
</dbReference>
<feature type="domain" description="Mannose-6-phosphate isomerase type II C-terminal" evidence="1">
    <location>
        <begin position="55"/>
        <end position="167"/>
    </location>
</feature>
<dbReference type="RefSeq" id="WP_073355154.1">
    <property type="nucleotide sequence ID" value="NZ_FRBU01000045.1"/>
</dbReference>
<dbReference type="Pfam" id="PF01050">
    <property type="entry name" value="MannoseP_isomer"/>
    <property type="match status" value="1"/>
</dbReference>
<reference evidence="3" key="1">
    <citation type="submission" date="2016-11" db="EMBL/GenBank/DDBJ databases">
        <authorList>
            <person name="Varghese N."/>
            <person name="Submissions S."/>
        </authorList>
    </citation>
    <scope>NUCLEOTIDE SEQUENCE [LARGE SCALE GENOMIC DNA]</scope>
    <source>
        <strain evidence="3">DSM 3661</strain>
    </source>
</reference>
<sequence>MNLNIPDTLEKKAVFEQLVAALKKESFTIEKQDETRPWGGFFVIDESQAPEFAAAFFPHLDLKTIKITNKLSPKILVVAPHKRLSWQYHFRRAELWKILSGVVGVKTSLTDEEGKIQQLIPGNFIQLEKGERHRLIGLDSWGIVAEIWQHTDAENPSDEDDIVRLQDDFGR</sequence>
<gene>
    <name evidence="2" type="ORF">SAMN05443669_10455</name>
</gene>
<dbReference type="AlphaFoldDB" id="A0A1M7JRK4"/>
<name>A0A1M7JRK4_9FLAO</name>
<dbReference type="STRING" id="69322.SAMN05443669_10455"/>
<dbReference type="InterPro" id="IPR001538">
    <property type="entry name" value="Man6P_isomerase-2_C"/>
</dbReference>
<dbReference type="Proteomes" id="UP000184260">
    <property type="component" value="Unassembled WGS sequence"/>
</dbReference>
<dbReference type="GO" id="GO:0016779">
    <property type="term" value="F:nucleotidyltransferase activity"/>
    <property type="evidence" value="ECO:0007669"/>
    <property type="project" value="InterPro"/>
</dbReference>
<evidence type="ECO:0000259" key="1">
    <source>
        <dbReference type="Pfam" id="PF01050"/>
    </source>
</evidence>
<dbReference type="Gene3D" id="2.60.120.10">
    <property type="entry name" value="Jelly Rolls"/>
    <property type="match status" value="1"/>
</dbReference>
<proteinExistence type="predicted"/>
<evidence type="ECO:0000313" key="2">
    <source>
        <dbReference type="EMBL" id="SHM55662.1"/>
    </source>
</evidence>
<dbReference type="EMBL" id="FRBU01000045">
    <property type="protein sequence ID" value="SHM55662.1"/>
    <property type="molecule type" value="Genomic_DNA"/>
</dbReference>
<evidence type="ECO:0000313" key="3">
    <source>
        <dbReference type="Proteomes" id="UP000184260"/>
    </source>
</evidence>
<dbReference type="InterPro" id="IPR011051">
    <property type="entry name" value="RmlC_Cupin_sf"/>
</dbReference>
<keyword evidence="3" id="KW-1185">Reference proteome</keyword>
<protein>
    <submittedName>
        <fullName evidence="2">Mannose-6-phosphate isomerase, type 2</fullName>
    </submittedName>
</protein>